<proteinExistence type="predicted"/>
<name>A0ABY5VIM7_9FIRM</name>
<dbReference type="Gene3D" id="3.40.50.300">
    <property type="entry name" value="P-loop containing nucleotide triphosphate hydrolases"/>
    <property type="match status" value="2"/>
</dbReference>
<dbReference type="InterPro" id="IPR004435">
    <property type="entry name" value="MobB_dom"/>
</dbReference>
<dbReference type="InterPro" id="IPR052539">
    <property type="entry name" value="MGD_biosynthesis_adapter"/>
</dbReference>
<evidence type="ECO:0000313" key="3">
    <source>
        <dbReference type="Proteomes" id="UP001060164"/>
    </source>
</evidence>
<dbReference type="EMBL" id="CP102290">
    <property type="protein sequence ID" value="UWP59750.1"/>
    <property type="molecule type" value="Genomic_DNA"/>
</dbReference>
<dbReference type="InterPro" id="IPR004948">
    <property type="entry name" value="Nuc-triphosphatase_THEP1"/>
</dbReference>
<keyword evidence="3" id="KW-1185">Reference proteome</keyword>
<dbReference type="RefSeq" id="WP_028528969.1">
    <property type="nucleotide sequence ID" value="NZ_CABLBR010000017.1"/>
</dbReference>
<protein>
    <submittedName>
        <fullName evidence="2">Molybdopterin-guanine dinucleotide biosynthesis protein MobB</fullName>
    </submittedName>
</protein>
<evidence type="ECO:0000313" key="2">
    <source>
        <dbReference type="EMBL" id="UWP59750.1"/>
    </source>
</evidence>
<organism evidence="2 3">
    <name type="scientific">Ruminococcus gauvreauii</name>
    <dbReference type="NCBI Taxonomy" id="438033"/>
    <lineage>
        <taxon>Bacteria</taxon>
        <taxon>Bacillati</taxon>
        <taxon>Bacillota</taxon>
        <taxon>Clostridia</taxon>
        <taxon>Eubacteriales</taxon>
        <taxon>Oscillospiraceae</taxon>
        <taxon>Ruminococcus</taxon>
    </lineage>
</organism>
<evidence type="ECO:0000259" key="1">
    <source>
        <dbReference type="Pfam" id="PF03205"/>
    </source>
</evidence>
<dbReference type="Proteomes" id="UP001060164">
    <property type="component" value="Chromosome"/>
</dbReference>
<dbReference type="Pfam" id="PF03266">
    <property type="entry name" value="NTPase_1"/>
    <property type="match status" value="1"/>
</dbReference>
<feature type="domain" description="Molybdopterin-guanine dinucleotide biosynthesis protein B (MobB)" evidence="1">
    <location>
        <begin position="3"/>
        <end position="116"/>
    </location>
</feature>
<gene>
    <name evidence="2" type="ORF">NQ502_01425</name>
</gene>
<sequence>MKICSIVGIRKSGKTTVVTELTKELKKRGHRVGTVKTVFCPNFSLDEEGSNTDRHRKAGADVIGVKGKREMSLIYPYGMDDNVFFPMFDVDILLAEGDYEAGVPRIVCAHRREDAEERINPHTFLLSGRIGESKEQFGETPVINILREVGRAADLIETLSDVQFPIPILAAPDAVSTFCQCGCHKAESKCRTKNQNTNMRVSIAEREILSGEKKHIFLTGEKQVGKSTILNRVLEELAVTPGGYRTLPLFIGGRRKGNYLHGLTGIAPYENDSPISIRVGEQKSVPLTETFETLGVKILEEALKSDTWMLADEIGKLERDAKEFQDVFFRCLDEKPIVLGVLQKTDTPFVRAIMEREDVTVLDVTAGNRENVYEEILKRLQTTD</sequence>
<dbReference type="InterPro" id="IPR027417">
    <property type="entry name" value="P-loop_NTPase"/>
</dbReference>
<dbReference type="Pfam" id="PF03205">
    <property type="entry name" value="MobB"/>
    <property type="match status" value="1"/>
</dbReference>
<dbReference type="PANTHER" id="PTHR40072:SF1">
    <property type="entry name" value="MOLYBDOPTERIN-GUANINE DINUCLEOTIDE BIOSYNTHESIS ADAPTER PROTEIN"/>
    <property type="match status" value="1"/>
</dbReference>
<dbReference type="SUPFAM" id="SSF52540">
    <property type="entry name" value="P-loop containing nucleoside triphosphate hydrolases"/>
    <property type="match status" value="2"/>
</dbReference>
<reference evidence="2" key="1">
    <citation type="journal article" date="2022" name="Cell">
        <title>Design, construction, and in vivo augmentation of a complex gut microbiome.</title>
        <authorList>
            <person name="Cheng A.G."/>
            <person name="Ho P.Y."/>
            <person name="Aranda-Diaz A."/>
            <person name="Jain S."/>
            <person name="Yu F.B."/>
            <person name="Meng X."/>
            <person name="Wang M."/>
            <person name="Iakiviak M."/>
            <person name="Nagashima K."/>
            <person name="Zhao A."/>
            <person name="Murugkar P."/>
            <person name="Patil A."/>
            <person name="Atabakhsh K."/>
            <person name="Weakley A."/>
            <person name="Yan J."/>
            <person name="Brumbaugh A.R."/>
            <person name="Higginbottom S."/>
            <person name="Dimas A."/>
            <person name="Shiver A.L."/>
            <person name="Deutschbauer A."/>
            <person name="Neff N."/>
            <person name="Sonnenburg J.L."/>
            <person name="Huang K.C."/>
            <person name="Fischbach M.A."/>
        </authorList>
    </citation>
    <scope>NUCLEOTIDE SEQUENCE</scope>
    <source>
        <strain evidence="2">DSM 19829</strain>
    </source>
</reference>
<dbReference type="PANTHER" id="PTHR40072">
    <property type="entry name" value="MOLYBDOPTERIN-GUANINE DINUCLEOTIDE BIOSYNTHESIS ADAPTER PROTEIN-RELATED"/>
    <property type="match status" value="1"/>
</dbReference>
<accession>A0ABY5VIM7</accession>